<feature type="coiled-coil region" evidence="3">
    <location>
        <begin position="103"/>
        <end position="130"/>
    </location>
</feature>
<comment type="subcellular location">
    <subcellularLocation>
        <location evidence="1">Cell envelope</location>
    </subcellularLocation>
</comment>
<dbReference type="Proteomes" id="UP000295050">
    <property type="component" value="Unassembled WGS sequence"/>
</dbReference>
<dbReference type="Gene3D" id="2.40.50.100">
    <property type="match status" value="1"/>
</dbReference>
<evidence type="ECO:0000259" key="6">
    <source>
        <dbReference type="Pfam" id="PF25917"/>
    </source>
</evidence>
<dbReference type="PANTHER" id="PTHR30158:SF3">
    <property type="entry name" value="MULTIDRUG EFFLUX PUMP SUBUNIT ACRA-RELATED"/>
    <property type="match status" value="1"/>
</dbReference>
<dbReference type="Gene3D" id="2.40.420.20">
    <property type="match status" value="1"/>
</dbReference>
<evidence type="ECO:0000313" key="10">
    <source>
        <dbReference type="Proteomes" id="UP000295050"/>
    </source>
</evidence>
<dbReference type="Gene3D" id="1.10.287.470">
    <property type="entry name" value="Helix hairpin bin"/>
    <property type="match status" value="1"/>
</dbReference>
<organism evidence="9 10">
    <name type="scientific">Rhodovulum bhavnagarense</name>
    <dbReference type="NCBI Taxonomy" id="992286"/>
    <lineage>
        <taxon>Bacteria</taxon>
        <taxon>Pseudomonadati</taxon>
        <taxon>Pseudomonadota</taxon>
        <taxon>Alphaproteobacteria</taxon>
        <taxon>Rhodobacterales</taxon>
        <taxon>Paracoccaceae</taxon>
        <taxon>Rhodovulum</taxon>
    </lineage>
</organism>
<evidence type="ECO:0000256" key="1">
    <source>
        <dbReference type="ARBA" id="ARBA00004196"/>
    </source>
</evidence>
<dbReference type="NCBIfam" id="TIGR01730">
    <property type="entry name" value="RND_mfp"/>
    <property type="match status" value="1"/>
</dbReference>
<dbReference type="GO" id="GO:0005886">
    <property type="term" value="C:plasma membrane"/>
    <property type="evidence" value="ECO:0007669"/>
    <property type="project" value="UniProtKB-SubCell"/>
</dbReference>
<evidence type="ECO:0000256" key="4">
    <source>
        <dbReference type="SAM" id="SignalP"/>
    </source>
</evidence>
<keyword evidence="10" id="KW-1185">Reference proteome</keyword>
<dbReference type="Pfam" id="PF25967">
    <property type="entry name" value="RND-MFP_C"/>
    <property type="match status" value="1"/>
</dbReference>
<dbReference type="InterPro" id="IPR058625">
    <property type="entry name" value="MdtA-like_BSH"/>
</dbReference>
<dbReference type="InterPro" id="IPR058626">
    <property type="entry name" value="MdtA-like_b-barrel"/>
</dbReference>
<name>A0A4V2SWH4_9RHOB</name>
<evidence type="ECO:0000259" key="8">
    <source>
        <dbReference type="Pfam" id="PF25967"/>
    </source>
</evidence>
<dbReference type="OrthoDB" id="9816569at2"/>
<dbReference type="InterPro" id="IPR006143">
    <property type="entry name" value="RND_pump_MFP"/>
</dbReference>
<feature type="domain" description="Multidrug resistance protein MdtA-like barrel-sandwich hybrid" evidence="6">
    <location>
        <begin position="63"/>
        <end position="204"/>
    </location>
</feature>
<dbReference type="InterPro" id="IPR058624">
    <property type="entry name" value="MdtA-like_HH"/>
</dbReference>
<feature type="chain" id="PRO_5020772508" evidence="4">
    <location>
        <begin position="26"/>
        <end position="380"/>
    </location>
</feature>
<dbReference type="Pfam" id="PF25944">
    <property type="entry name" value="Beta-barrel_RND"/>
    <property type="match status" value="1"/>
</dbReference>
<dbReference type="InterPro" id="IPR058627">
    <property type="entry name" value="MdtA-like_C"/>
</dbReference>
<feature type="domain" description="Multidrug resistance protein MdtA-like C-terminal permuted SH3" evidence="8">
    <location>
        <begin position="300"/>
        <end position="362"/>
    </location>
</feature>
<dbReference type="GO" id="GO:0046677">
    <property type="term" value="P:response to antibiotic"/>
    <property type="evidence" value="ECO:0007669"/>
    <property type="project" value="TreeGrafter"/>
</dbReference>
<gene>
    <name evidence="9" type="ORF">EV663_102180</name>
</gene>
<dbReference type="Pfam" id="PF25876">
    <property type="entry name" value="HH_MFP_RND"/>
    <property type="match status" value="1"/>
</dbReference>
<sequence>MPRSVWVFAALLGLSLALLVPPAQAQQGGGPDRPPQSVTVVTLDAQDVTLTATLPGRVVASGVAEVRPQVAGIIKERLFEEGAEVALGDALYRIDAATYEAGVAAARAAVAQAQATLNAARKEADRLQTLMDRNVTSQQALDDALAAREAAAAGVQVAQAGLLAAEIDLDRTTVRAPLSGRVGRSLTTRGALVTAGQAEPLAVIRTLDPVYVDVTMSAAELVSWRRGHMDAQLGDADRSVTLRLPDRGGYDHTGLLTAAEPQVDPLTGVVVLRMTFPNPDKFLLPGMYVQVELPQGVAENVILAPQSAVSRDRRGRPTAMVVTPQNTVEMRVLDVIRDLGNDWIVRSGLADGDRLIVEGLQKVAPGATVAPRERGAEPQN</sequence>
<feature type="signal peptide" evidence="4">
    <location>
        <begin position="1"/>
        <end position="25"/>
    </location>
</feature>
<comment type="similarity">
    <text evidence="2">Belongs to the membrane fusion protein (MFP) (TC 8.A.1) family.</text>
</comment>
<evidence type="ECO:0000259" key="7">
    <source>
        <dbReference type="Pfam" id="PF25944"/>
    </source>
</evidence>
<keyword evidence="4" id="KW-0732">Signal</keyword>
<evidence type="ECO:0000259" key="5">
    <source>
        <dbReference type="Pfam" id="PF25876"/>
    </source>
</evidence>
<dbReference type="GO" id="GO:0022857">
    <property type="term" value="F:transmembrane transporter activity"/>
    <property type="evidence" value="ECO:0007669"/>
    <property type="project" value="InterPro"/>
</dbReference>
<evidence type="ECO:0000256" key="3">
    <source>
        <dbReference type="SAM" id="Coils"/>
    </source>
</evidence>
<dbReference type="EMBL" id="SLXU01000002">
    <property type="protein sequence ID" value="TCP62336.1"/>
    <property type="molecule type" value="Genomic_DNA"/>
</dbReference>
<dbReference type="SUPFAM" id="SSF111369">
    <property type="entry name" value="HlyD-like secretion proteins"/>
    <property type="match status" value="1"/>
</dbReference>
<dbReference type="AlphaFoldDB" id="A0A4V2SWH4"/>
<dbReference type="Gene3D" id="2.40.30.170">
    <property type="match status" value="1"/>
</dbReference>
<dbReference type="PANTHER" id="PTHR30158">
    <property type="entry name" value="ACRA/E-RELATED COMPONENT OF DRUG EFFLUX TRANSPORTER"/>
    <property type="match status" value="1"/>
</dbReference>
<reference evidence="9 10" key="1">
    <citation type="submission" date="2019-03" db="EMBL/GenBank/DDBJ databases">
        <title>Genomic Encyclopedia of Type Strains, Phase IV (KMG-IV): sequencing the most valuable type-strain genomes for metagenomic binning, comparative biology and taxonomic classification.</title>
        <authorList>
            <person name="Goeker M."/>
        </authorList>
    </citation>
    <scope>NUCLEOTIDE SEQUENCE [LARGE SCALE GENOMIC DNA]</scope>
    <source>
        <strain evidence="9 10">DSM 24766</strain>
    </source>
</reference>
<dbReference type="Pfam" id="PF25917">
    <property type="entry name" value="BSH_RND"/>
    <property type="match status" value="1"/>
</dbReference>
<comment type="caution">
    <text evidence="9">The sequence shown here is derived from an EMBL/GenBank/DDBJ whole genome shotgun (WGS) entry which is preliminary data.</text>
</comment>
<dbReference type="RefSeq" id="WP_132950594.1">
    <property type="nucleotide sequence ID" value="NZ_SLXU01000002.1"/>
</dbReference>
<accession>A0A4V2SWH4</accession>
<dbReference type="FunFam" id="2.40.420.20:FF:000001">
    <property type="entry name" value="Efflux RND transporter periplasmic adaptor subunit"/>
    <property type="match status" value="1"/>
</dbReference>
<keyword evidence="3" id="KW-0175">Coiled coil</keyword>
<evidence type="ECO:0000313" key="9">
    <source>
        <dbReference type="EMBL" id="TCP62336.1"/>
    </source>
</evidence>
<evidence type="ECO:0000256" key="2">
    <source>
        <dbReference type="ARBA" id="ARBA00009477"/>
    </source>
</evidence>
<feature type="domain" description="Multidrug resistance protein MdtA-like beta-barrel" evidence="7">
    <location>
        <begin position="209"/>
        <end position="294"/>
    </location>
</feature>
<protein>
    <submittedName>
        <fullName evidence="9">Membrane fusion protein (Multidrug efflux system)</fullName>
    </submittedName>
</protein>
<proteinExistence type="inferred from homology"/>
<feature type="domain" description="Multidrug resistance protein MdtA-like alpha-helical hairpin" evidence="5">
    <location>
        <begin position="104"/>
        <end position="172"/>
    </location>
</feature>